<accession>A0A1E4RGG7</accession>
<organism evidence="5 6">
    <name type="scientific">Hyphopichia burtonii NRRL Y-1933</name>
    <dbReference type="NCBI Taxonomy" id="984485"/>
    <lineage>
        <taxon>Eukaryota</taxon>
        <taxon>Fungi</taxon>
        <taxon>Dikarya</taxon>
        <taxon>Ascomycota</taxon>
        <taxon>Saccharomycotina</taxon>
        <taxon>Pichiomycetes</taxon>
        <taxon>Debaryomycetaceae</taxon>
        <taxon>Hyphopichia</taxon>
    </lineage>
</organism>
<dbReference type="InterPro" id="IPR000504">
    <property type="entry name" value="RRM_dom"/>
</dbReference>
<sequence length="289" mass="31348">MAKSSSKAAKATKVNSDSDSDSESDSKKRKADSESSETASQSSTEEPVNKKAKTGEPATLFVGRLSWNIDDDWLKREFEPIGGVIGARVIMERATGKSRGYGYVDFEDKSFAEKALNEYQGREIDGRPINLDMSTSKPHQSNPKVERAKQYGDVPSAPSDTLFIGNLSFNAQRDNLFEIFGEYGQVVSCRIPTHPDTEQPKGFGYVQYSSVDEAKAALEALNGEYIEGRACRLDFSTPKERPAGGNRGGFGGNRGGSRGGRGGFGGRERGPPRSGANSVEFKGTKKTFD</sequence>
<dbReference type="CDD" id="cd12447">
    <property type="entry name" value="RRM1_gar2"/>
    <property type="match status" value="1"/>
</dbReference>
<evidence type="ECO:0000256" key="3">
    <source>
        <dbReference type="SAM" id="MobiDB-lite"/>
    </source>
</evidence>
<dbReference type="GeneID" id="30997315"/>
<dbReference type="AlphaFoldDB" id="A0A1E4RGG7"/>
<feature type="region of interest" description="Disordered" evidence="3">
    <location>
        <begin position="1"/>
        <end position="57"/>
    </location>
</feature>
<feature type="domain" description="RRM" evidence="4">
    <location>
        <begin position="58"/>
        <end position="136"/>
    </location>
</feature>
<gene>
    <name evidence="5" type="ORF">HYPBUDRAFT_167356</name>
</gene>
<dbReference type="GO" id="GO:0005635">
    <property type="term" value="C:nuclear envelope"/>
    <property type="evidence" value="ECO:0007669"/>
    <property type="project" value="EnsemblFungi"/>
</dbReference>
<dbReference type="SMART" id="SM00360">
    <property type="entry name" value="RRM"/>
    <property type="match status" value="2"/>
</dbReference>
<dbReference type="PANTHER" id="PTHR48025:SF1">
    <property type="entry name" value="RRM DOMAIN-CONTAINING PROTEIN"/>
    <property type="match status" value="1"/>
</dbReference>
<dbReference type="GO" id="GO:0051276">
    <property type="term" value="P:chromosome organization"/>
    <property type="evidence" value="ECO:0007669"/>
    <property type="project" value="EnsemblFungi"/>
</dbReference>
<dbReference type="GO" id="GO:0051880">
    <property type="term" value="F:G-quadruplex DNA binding"/>
    <property type="evidence" value="ECO:0007669"/>
    <property type="project" value="EnsemblFungi"/>
</dbReference>
<proteinExistence type="predicted"/>
<dbReference type="GO" id="GO:0003729">
    <property type="term" value="F:mRNA binding"/>
    <property type="evidence" value="ECO:0007669"/>
    <property type="project" value="TreeGrafter"/>
</dbReference>
<dbReference type="GO" id="GO:0032040">
    <property type="term" value="C:small-subunit processome"/>
    <property type="evidence" value="ECO:0007669"/>
    <property type="project" value="EnsemblFungi"/>
</dbReference>
<dbReference type="Proteomes" id="UP000095085">
    <property type="component" value="Unassembled WGS sequence"/>
</dbReference>
<feature type="region of interest" description="Disordered" evidence="3">
    <location>
        <begin position="236"/>
        <end position="289"/>
    </location>
</feature>
<evidence type="ECO:0000313" key="5">
    <source>
        <dbReference type="EMBL" id="ODV66362.1"/>
    </source>
</evidence>
<evidence type="ECO:0000256" key="1">
    <source>
        <dbReference type="ARBA" id="ARBA00022884"/>
    </source>
</evidence>
<evidence type="ECO:0000259" key="4">
    <source>
        <dbReference type="PROSITE" id="PS50102"/>
    </source>
</evidence>
<name>A0A1E4RGG7_9ASCO</name>
<feature type="region of interest" description="Disordered" evidence="3">
    <location>
        <begin position="126"/>
        <end position="151"/>
    </location>
</feature>
<evidence type="ECO:0000256" key="2">
    <source>
        <dbReference type="PROSITE-ProRule" id="PRU00176"/>
    </source>
</evidence>
<dbReference type="InterPro" id="IPR035979">
    <property type="entry name" value="RBD_domain_sf"/>
</dbReference>
<protein>
    <submittedName>
        <fullName evidence="5">RNA-binding domain-containing protein</fullName>
    </submittedName>
</protein>
<dbReference type="InterPro" id="IPR012677">
    <property type="entry name" value="Nucleotide-bd_a/b_plait_sf"/>
</dbReference>
<dbReference type="PANTHER" id="PTHR48025">
    <property type="entry name" value="OS02G0815200 PROTEIN"/>
    <property type="match status" value="1"/>
</dbReference>
<dbReference type="InterPro" id="IPR050502">
    <property type="entry name" value="Euk_RNA-bind_prot"/>
</dbReference>
<dbReference type="STRING" id="984485.A0A1E4RGG7"/>
<dbReference type="FunFam" id="3.30.70.330:FF:000550">
    <property type="entry name" value="Nuclear localization sequence binding protein"/>
    <property type="match status" value="1"/>
</dbReference>
<dbReference type="GO" id="GO:0008139">
    <property type="term" value="F:nuclear localization sequence binding"/>
    <property type="evidence" value="ECO:0007669"/>
    <property type="project" value="EnsemblFungi"/>
</dbReference>
<reference evidence="6" key="1">
    <citation type="submission" date="2016-05" db="EMBL/GenBank/DDBJ databases">
        <title>Comparative genomics of biotechnologically important yeasts.</title>
        <authorList>
            <consortium name="DOE Joint Genome Institute"/>
            <person name="Riley R."/>
            <person name="Haridas S."/>
            <person name="Wolfe K.H."/>
            <person name="Lopes M.R."/>
            <person name="Hittinger C.T."/>
            <person name="Goker M."/>
            <person name="Salamov A."/>
            <person name="Wisecaver J."/>
            <person name="Long T.M."/>
            <person name="Aerts A.L."/>
            <person name="Barry K."/>
            <person name="Choi C."/>
            <person name="Clum A."/>
            <person name="Coughlan A.Y."/>
            <person name="Deshpande S."/>
            <person name="Douglass A.P."/>
            <person name="Hanson S.J."/>
            <person name="Klenk H.-P."/>
            <person name="Labutti K."/>
            <person name="Lapidus A."/>
            <person name="Lindquist E."/>
            <person name="Lipzen A."/>
            <person name="Meier-Kolthoff J.P."/>
            <person name="Ohm R.A."/>
            <person name="Otillar R.P."/>
            <person name="Pangilinan J."/>
            <person name="Peng Y."/>
            <person name="Rokas A."/>
            <person name="Rosa C.A."/>
            <person name="Scheuner C."/>
            <person name="Sibirny A.A."/>
            <person name="Slot J.C."/>
            <person name="Stielow J.B."/>
            <person name="Sun H."/>
            <person name="Kurtzman C.P."/>
            <person name="Blackwell M."/>
            <person name="Grigoriev I.V."/>
            <person name="Jeffries T.W."/>
        </authorList>
    </citation>
    <scope>NUCLEOTIDE SEQUENCE [LARGE SCALE GENOMIC DNA]</scope>
    <source>
        <strain evidence="6">NRRL Y-1933</strain>
    </source>
</reference>
<feature type="domain" description="RRM" evidence="4">
    <location>
        <begin position="160"/>
        <end position="238"/>
    </location>
</feature>
<dbReference type="SUPFAM" id="SSF54928">
    <property type="entry name" value="RNA-binding domain, RBD"/>
    <property type="match status" value="2"/>
</dbReference>
<dbReference type="OrthoDB" id="439808at2759"/>
<feature type="compositionally biased region" description="Low complexity" evidence="3">
    <location>
        <begin position="1"/>
        <end position="11"/>
    </location>
</feature>
<feature type="compositionally biased region" description="Gly residues" evidence="3">
    <location>
        <begin position="245"/>
        <end position="265"/>
    </location>
</feature>
<dbReference type="GO" id="GO:0043047">
    <property type="term" value="F:single-stranded telomeric DNA binding"/>
    <property type="evidence" value="ECO:0007669"/>
    <property type="project" value="EnsemblFungi"/>
</dbReference>
<dbReference type="Pfam" id="PF00076">
    <property type="entry name" value="RRM_1"/>
    <property type="match status" value="2"/>
</dbReference>
<dbReference type="Gene3D" id="3.30.70.330">
    <property type="match status" value="2"/>
</dbReference>
<dbReference type="PROSITE" id="PS50102">
    <property type="entry name" value="RRM"/>
    <property type="match status" value="2"/>
</dbReference>
<dbReference type="EMBL" id="KV454542">
    <property type="protein sequence ID" value="ODV66362.1"/>
    <property type="molecule type" value="Genomic_DNA"/>
</dbReference>
<keyword evidence="6" id="KW-1185">Reference proteome</keyword>
<dbReference type="RefSeq" id="XP_020075429.1">
    <property type="nucleotide sequence ID" value="XM_020222766.1"/>
</dbReference>
<feature type="compositionally biased region" description="Low complexity" evidence="3">
    <location>
        <begin position="36"/>
        <end position="46"/>
    </location>
</feature>
<dbReference type="GO" id="GO:0006310">
    <property type="term" value="P:DNA recombination"/>
    <property type="evidence" value="ECO:0007669"/>
    <property type="project" value="EnsemblFungi"/>
</dbReference>
<evidence type="ECO:0000313" key="6">
    <source>
        <dbReference type="Proteomes" id="UP000095085"/>
    </source>
</evidence>
<feature type="compositionally biased region" description="Polar residues" evidence="3">
    <location>
        <begin position="132"/>
        <end position="143"/>
    </location>
</feature>
<keyword evidence="1 2" id="KW-0694">RNA-binding</keyword>